<keyword evidence="1" id="KW-0472">Membrane</keyword>
<dbReference type="InterPro" id="IPR021385">
    <property type="entry name" value="DUF3017"/>
</dbReference>
<gene>
    <name evidence="2" type="ORF">COCCU_02845</name>
</gene>
<sequence length="110" mass="11912">MPELPAHALGNPHDADLKPSVLPRFMQLLGVGVFLLSFVVASVFALTEHWRRATFTLGAAMMWLAVLRVSCDSKILGILSVRSRRFDALFNLLLGGGLVFLSSSIDSLGS</sequence>
<dbReference type="RefSeq" id="WP_156230116.1">
    <property type="nucleotide sequence ID" value="NZ_CP046455.1"/>
</dbReference>
<dbReference type="EMBL" id="CP046455">
    <property type="protein sequence ID" value="QGU06523.1"/>
    <property type="molecule type" value="Genomic_DNA"/>
</dbReference>
<dbReference type="AlphaFoldDB" id="A0A6B8VQY9"/>
<evidence type="ECO:0000313" key="2">
    <source>
        <dbReference type="EMBL" id="QGU06523.1"/>
    </source>
</evidence>
<name>A0A6B8VQY9_9CORY</name>
<proteinExistence type="predicted"/>
<keyword evidence="1" id="KW-1133">Transmembrane helix</keyword>
<feature type="transmembrane region" description="Helical" evidence="1">
    <location>
        <begin position="25"/>
        <end position="44"/>
    </location>
</feature>
<dbReference type="Proteomes" id="UP000424462">
    <property type="component" value="Chromosome"/>
</dbReference>
<dbReference type="Pfam" id="PF11222">
    <property type="entry name" value="DUF3017"/>
    <property type="match status" value="1"/>
</dbReference>
<dbReference type="KEGG" id="cok:COCCU_02845"/>
<accession>A0A6B8VQY9</accession>
<evidence type="ECO:0000256" key="1">
    <source>
        <dbReference type="SAM" id="Phobius"/>
    </source>
</evidence>
<protein>
    <recommendedName>
        <fullName evidence="4">DUF3017 domain-containing protein</fullName>
    </recommendedName>
</protein>
<feature type="transmembrane region" description="Helical" evidence="1">
    <location>
        <begin position="88"/>
        <end position="105"/>
    </location>
</feature>
<organism evidence="2 3">
    <name type="scientific">Corynebacterium occultum</name>
    <dbReference type="NCBI Taxonomy" id="2675219"/>
    <lineage>
        <taxon>Bacteria</taxon>
        <taxon>Bacillati</taxon>
        <taxon>Actinomycetota</taxon>
        <taxon>Actinomycetes</taxon>
        <taxon>Mycobacteriales</taxon>
        <taxon>Corynebacteriaceae</taxon>
        <taxon>Corynebacterium</taxon>
    </lineage>
</organism>
<reference evidence="2 3" key="1">
    <citation type="submission" date="2019-11" db="EMBL/GenBank/DDBJ databases">
        <title>Complete genome sequence of Corynebacterium kalinowskii 1959, a novel Corynebacterium species isolated from soil of a small paddock in Vilsendorf, Germany.</title>
        <authorList>
            <person name="Schaffert L."/>
            <person name="Ruwe M."/>
            <person name="Milse J."/>
            <person name="Hanuschka K."/>
            <person name="Ortseifen V."/>
            <person name="Droste J."/>
            <person name="Brandt D."/>
            <person name="Schlueter L."/>
            <person name="Kutter Y."/>
            <person name="Vinke S."/>
            <person name="Viehoefer P."/>
            <person name="Jacob L."/>
            <person name="Luebke N.-C."/>
            <person name="Schulte-Berndt E."/>
            <person name="Hain C."/>
            <person name="Linder M."/>
            <person name="Schmidt P."/>
            <person name="Wollenschlaeger L."/>
            <person name="Luttermann T."/>
            <person name="Thieme E."/>
            <person name="Hassa J."/>
            <person name="Haak M."/>
            <person name="Wittchen M."/>
            <person name="Mentz A."/>
            <person name="Persicke M."/>
            <person name="Busche T."/>
            <person name="Ruckert C."/>
        </authorList>
    </citation>
    <scope>NUCLEOTIDE SEQUENCE [LARGE SCALE GENOMIC DNA]</scope>
    <source>
        <strain evidence="2 3">2039</strain>
    </source>
</reference>
<evidence type="ECO:0000313" key="3">
    <source>
        <dbReference type="Proteomes" id="UP000424462"/>
    </source>
</evidence>
<keyword evidence="3" id="KW-1185">Reference proteome</keyword>
<evidence type="ECO:0008006" key="4">
    <source>
        <dbReference type="Google" id="ProtNLM"/>
    </source>
</evidence>
<keyword evidence="1" id="KW-0812">Transmembrane</keyword>